<dbReference type="AlphaFoldDB" id="A0AAE3E6E9"/>
<organism evidence="2 3">
    <name type="scientific">Anthropogastromicrobium aceti</name>
    <dbReference type="NCBI Taxonomy" id="2981768"/>
    <lineage>
        <taxon>Bacteria</taxon>
        <taxon>Bacillati</taxon>
        <taxon>Bacillota</taxon>
        <taxon>Clostridia</taxon>
        <taxon>Lachnospirales</taxon>
        <taxon>Lachnospiraceae</taxon>
        <taxon>Anthropogastromicrobium</taxon>
    </lineage>
</organism>
<dbReference type="InterPro" id="IPR010982">
    <property type="entry name" value="Lambda_DNA-bd_dom_sf"/>
</dbReference>
<dbReference type="CDD" id="cd00093">
    <property type="entry name" value="HTH_XRE"/>
    <property type="match status" value="1"/>
</dbReference>
<reference evidence="2 3" key="1">
    <citation type="submission" date="2021-10" db="EMBL/GenBank/DDBJ databases">
        <title>Anaerobic single-cell dispensing facilitates the cultivation of human gut bacteria.</title>
        <authorList>
            <person name="Afrizal A."/>
        </authorList>
    </citation>
    <scope>NUCLEOTIDE SEQUENCE [LARGE SCALE GENOMIC DNA]</scope>
    <source>
        <strain evidence="2 3">CLA-AA-H224</strain>
    </source>
</reference>
<dbReference type="Gene3D" id="1.10.260.40">
    <property type="entry name" value="lambda repressor-like DNA-binding domains"/>
    <property type="match status" value="1"/>
</dbReference>
<dbReference type="Pfam" id="PF12844">
    <property type="entry name" value="HTH_19"/>
    <property type="match status" value="1"/>
</dbReference>
<dbReference type="GO" id="GO:0003677">
    <property type="term" value="F:DNA binding"/>
    <property type="evidence" value="ECO:0007669"/>
    <property type="project" value="InterPro"/>
</dbReference>
<protein>
    <submittedName>
        <fullName evidence="2">Helix-turn-helix domain-containing protein</fullName>
    </submittedName>
</protein>
<dbReference type="SMART" id="SM00530">
    <property type="entry name" value="HTH_XRE"/>
    <property type="match status" value="1"/>
</dbReference>
<keyword evidence="3" id="KW-1185">Reference proteome</keyword>
<dbReference type="SUPFAM" id="SSF47413">
    <property type="entry name" value="lambda repressor-like DNA-binding domains"/>
    <property type="match status" value="1"/>
</dbReference>
<feature type="domain" description="HTH cro/C1-type" evidence="1">
    <location>
        <begin position="16"/>
        <end position="71"/>
    </location>
</feature>
<dbReference type="EMBL" id="JAJEQN010000028">
    <property type="protein sequence ID" value="MCC2222156.1"/>
    <property type="molecule type" value="Genomic_DNA"/>
</dbReference>
<comment type="caution">
    <text evidence="2">The sequence shown here is derived from an EMBL/GenBank/DDBJ whole genome shotgun (WGS) entry which is preliminary data.</text>
</comment>
<sequence length="79" mass="9178">MRDIPKFDSREIGQNLRSLMKQHDMTVKDLQKILGLSCPQTIYHWLNGDSVPTIDNLYNLSHHFDICINELLMGHCPKV</sequence>
<evidence type="ECO:0000313" key="3">
    <source>
        <dbReference type="Proteomes" id="UP001198200"/>
    </source>
</evidence>
<dbReference type="InterPro" id="IPR001387">
    <property type="entry name" value="Cro/C1-type_HTH"/>
</dbReference>
<dbReference type="RefSeq" id="WP_066560762.1">
    <property type="nucleotide sequence ID" value="NZ_JAJEQN010000028.1"/>
</dbReference>
<name>A0AAE3E6E9_9FIRM</name>
<accession>A0AAE3E6E9</accession>
<dbReference type="Proteomes" id="UP001198200">
    <property type="component" value="Unassembled WGS sequence"/>
</dbReference>
<evidence type="ECO:0000313" key="2">
    <source>
        <dbReference type="EMBL" id="MCC2222156.1"/>
    </source>
</evidence>
<proteinExistence type="predicted"/>
<gene>
    <name evidence="2" type="ORF">LKD48_10990</name>
</gene>
<dbReference type="PROSITE" id="PS50943">
    <property type="entry name" value="HTH_CROC1"/>
    <property type="match status" value="1"/>
</dbReference>
<evidence type="ECO:0000259" key="1">
    <source>
        <dbReference type="PROSITE" id="PS50943"/>
    </source>
</evidence>